<accession>A0A328UGN5</accession>
<dbReference type="InterPro" id="IPR013830">
    <property type="entry name" value="SGNH_hydro"/>
</dbReference>
<dbReference type="EMBL" id="QLYR01000002">
    <property type="protein sequence ID" value="RAQ29902.1"/>
    <property type="molecule type" value="Genomic_DNA"/>
</dbReference>
<gene>
    <name evidence="2" type="ORF">DPQ25_06365</name>
</gene>
<proteinExistence type="predicted"/>
<name>A0A328UGN5_9FIRM</name>
<dbReference type="CDD" id="cd00229">
    <property type="entry name" value="SGNH_hydrolase"/>
    <property type="match status" value="1"/>
</dbReference>
<comment type="caution">
    <text evidence="2">The sequence shown here is derived from an EMBL/GenBank/DDBJ whole genome shotgun (WGS) entry which is preliminary data.</text>
</comment>
<dbReference type="PANTHER" id="PTHR14209:SF19">
    <property type="entry name" value="ISOAMYL ACETATE-HYDROLYZING ESTERASE 1 HOMOLOG"/>
    <property type="match status" value="1"/>
</dbReference>
<protein>
    <recommendedName>
        <fullName evidence="1">SGNH hydrolase-type esterase domain-containing protein</fullName>
    </recommendedName>
</protein>
<reference evidence="2 3" key="1">
    <citation type="submission" date="2018-06" db="EMBL/GenBank/DDBJ databases">
        <title>Noncontiguous genome sequence of Ruminococcaceae bacterium ASD2818.</title>
        <authorList>
            <person name="Chaplin A.V."/>
            <person name="Sokolova S.R."/>
            <person name="Kochetkova T.O."/>
            <person name="Goltsov A.Y."/>
            <person name="Trofimov D.Y."/>
            <person name="Efimov B.A."/>
        </authorList>
    </citation>
    <scope>NUCLEOTIDE SEQUENCE [LARGE SCALE GENOMIC DNA]</scope>
    <source>
        <strain evidence="2 3">ASD2818</strain>
    </source>
</reference>
<keyword evidence="3" id="KW-1185">Reference proteome</keyword>
<organism evidence="2 3">
    <name type="scientific">Hydrogeniiclostridium mannosilyticum</name>
    <dbReference type="NCBI Taxonomy" id="2764322"/>
    <lineage>
        <taxon>Bacteria</taxon>
        <taxon>Bacillati</taxon>
        <taxon>Bacillota</taxon>
        <taxon>Clostridia</taxon>
        <taxon>Eubacteriales</taxon>
        <taxon>Acutalibacteraceae</taxon>
        <taxon>Hydrogeniiclostridium</taxon>
    </lineage>
</organism>
<feature type="domain" description="SGNH hydrolase-type esterase" evidence="1">
    <location>
        <begin position="33"/>
        <end position="229"/>
    </location>
</feature>
<dbReference type="SUPFAM" id="SSF52266">
    <property type="entry name" value="SGNH hydrolase"/>
    <property type="match status" value="1"/>
</dbReference>
<dbReference type="Proteomes" id="UP000249377">
    <property type="component" value="Unassembled WGS sequence"/>
</dbReference>
<evidence type="ECO:0000313" key="3">
    <source>
        <dbReference type="Proteomes" id="UP000249377"/>
    </source>
</evidence>
<dbReference type="AlphaFoldDB" id="A0A328UGN5"/>
<sequence length="241" mass="26533">MLCRAVVYIGNGKEINPEKEAVVMNLKGVKINFIGDSITEGHGTSAPEHRFTEVIARETGALCRNYGVGATRFARQITEFPEFPKDQDFCARFAQMDPDADAVVVFGGTNDFGHGDAPLGTMKDRTSGTFYGALHVLCTGLIERYPAADIVLLTPLHRCNEDSLRGDGFKAQDVGDLKTYVAIMREVAEYYALPVLDLFAGSGLQPKVPVIRERYMPDGLHLNDAGHRVLARKLIRFLEAL</sequence>
<dbReference type="InterPro" id="IPR045136">
    <property type="entry name" value="Iah1-like"/>
</dbReference>
<dbReference type="InterPro" id="IPR036514">
    <property type="entry name" value="SGNH_hydro_sf"/>
</dbReference>
<dbReference type="Gene3D" id="3.40.50.1110">
    <property type="entry name" value="SGNH hydrolase"/>
    <property type="match status" value="1"/>
</dbReference>
<evidence type="ECO:0000313" key="2">
    <source>
        <dbReference type="EMBL" id="RAQ29902.1"/>
    </source>
</evidence>
<dbReference type="Pfam" id="PF13472">
    <property type="entry name" value="Lipase_GDSL_2"/>
    <property type="match status" value="1"/>
</dbReference>
<evidence type="ECO:0000259" key="1">
    <source>
        <dbReference type="Pfam" id="PF13472"/>
    </source>
</evidence>
<dbReference type="PANTHER" id="PTHR14209">
    <property type="entry name" value="ISOAMYL ACETATE-HYDROLYZING ESTERASE 1"/>
    <property type="match status" value="1"/>
</dbReference>